<feature type="transmembrane region" description="Helical" evidence="1">
    <location>
        <begin position="216"/>
        <end position="239"/>
    </location>
</feature>
<keyword evidence="1" id="KW-1133">Transmembrane helix</keyword>
<protein>
    <recommendedName>
        <fullName evidence="4">Flippase-like domain-containing protein</fullName>
    </recommendedName>
</protein>
<gene>
    <name evidence="2" type="ORF">Mucpa_4152</name>
</gene>
<feature type="transmembrane region" description="Helical" evidence="1">
    <location>
        <begin position="12"/>
        <end position="29"/>
    </location>
</feature>
<name>H1Y2R4_9SPHI</name>
<dbReference type="STRING" id="714943.Mucpa_4152"/>
<sequence>MTSTTKKIISYSTKAAIILFAYGFIYRTVNNDNRLRQFKLLISQVNHQQVMYTLTALVALMLVNWVLEALKWKYLSRKLQRMTLWRSVEAVFCGLTWAIFTPNRLGEYGGRVLFLPPRKRVYGVFVMGVGSFGQNLITNVVGITALIWFVYHYIHLNIWVMAVFTCVAIAFGLFMLTCYFNIKWLFSIIGKIPFLKKYSRFFEIISRYKTGHLLNILLFCLARFSVFSFQYCLVIHLLLPQLPVLPTMMMVFNNFFIQSALPTLDLIDVGLRGMTASTFFGYITNQQIAVIAAVSSIWFINLIVPAILGSVFVLKINFFDRNS</sequence>
<dbReference type="eggNOG" id="COG0392">
    <property type="taxonomic scope" value="Bacteria"/>
</dbReference>
<proteinExistence type="predicted"/>
<feature type="transmembrane region" description="Helical" evidence="1">
    <location>
        <begin position="157"/>
        <end position="182"/>
    </location>
</feature>
<feature type="transmembrane region" description="Helical" evidence="1">
    <location>
        <begin position="288"/>
        <end position="314"/>
    </location>
</feature>
<keyword evidence="3" id="KW-1185">Reference proteome</keyword>
<evidence type="ECO:0000313" key="3">
    <source>
        <dbReference type="Proteomes" id="UP000002774"/>
    </source>
</evidence>
<feature type="transmembrane region" description="Helical" evidence="1">
    <location>
        <begin position="50"/>
        <end position="67"/>
    </location>
</feature>
<organism evidence="2 3">
    <name type="scientific">Mucilaginibacter paludis DSM 18603</name>
    <dbReference type="NCBI Taxonomy" id="714943"/>
    <lineage>
        <taxon>Bacteria</taxon>
        <taxon>Pseudomonadati</taxon>
        <taxon>Bacteroidota</taxon>
        <taxon>Sphingobacteriia</taxon>
        <taxon>Sphingobacteriales</taxon>
        <taxon>Sphingobacteriaceae</taxon>
        <taxon>Mucilaginibacter</taxon>
    </lineage>
</organism>
<dbReference type="AlphaFoldDB" id="H1Y2R4"/>
<dbReference type="Proteomes" id="UP000002774">
    <property type="component" value="Chromosome"/>
</dbReference>
<evidence type="ECO:0000313" key="2">
    <source>
        <dbReference type="EMBL" id="EHQ28243.1"/>
    </source>
</evidence>
<evidence type="ECO:0008006" key="4">
    <source>
        <dbReference type="Google" id="ProtNLM"/>
    </source>
</evidence>
<feature type="transmembrane region" description="Helical" evidence="1">
    <location>
        <begin position="121"/>
        <end position="151"/>
    </location>
</feature>
<dbReference type="RefSeq" id="WP_008508994.1">
    <property type="nucleotide sequence ID" value="NZ_CM001403.1"/>
</dbReference>
<dbReference type="EMBL" id="CM001403">
    <property type="protein sequence ID" value="EHQ28243.1"/>
    <property type="molecule type" value="Genomic_DNA"/>
</dbReference>
<keyword evidence="1" id="KW-0812">Transmembrane</keyword>
<evidence type="ECO:0000256" key="1">
    <source>
        <dbReference type="SAM" id="Phobius"/>
    </source>
</evidence>
<reference evidence="2" key="1">
    <citation type="submission" date="2011-09" db="EMBL/GenBank/DDBJ databases">
        <title>The permanent draft genome of Mucilaginibacter paludis DSM 18603.</title>
        <authorList>
            <consortium name="US DOE Joint Genome Institute (JGI-PGF)"/>
            <person name="Lucas S."/>
            <person name="Han J."/>
            <person name="Lapidus A."/>
            <person name="Bruce D."/>
            <person name="Goodwin L."/>
            <person name="Pitluck S."/>
            <person name="Peters L."/>
            <person name="Kyrpides N."/>
            <person name="Mavromatis K."/>
            <person name="Ivanova N."/>
            <person name="Mikhailova N."/>
            <person name="Held B."/>
            <person name="Detter J.C."/>
            <person name="Tapia R."/>
            <person name="Han C."/>
            <person name="Land M."/>
            <person name="Hauser L."/>
            <person name="Markowitz V."/>
            <person name="Cheng J.-F."/>
            <person name="Hugenholtz P."/>
            <person name="Woyke T."/>
            <person name="Wu D."/>
            <person name="Tindall B."/>
            <person name="Brambilla E."/>
            <person name="Klenk H.-P."/>
            <person name="Eisen J.A."/>
        </authorList>
    </citation>
    <scope>NUCLEOTIDE SEQUENCE [LARGE SCALE GENOMIC DNA]</scope>
    <source>
        <strain evidence="2">DSM 18603</strain>
    </source>
</reference>
<keyword evidence="1" id="KW-0472">Membrane</keyword>
<accession>H1Y2R4</accession>
<dbReference type="HOGENOM" id="CLU_069763_0_0_10"/>